<feature type="transmembrane region" description="Helical" evidence="1">
    <location>
        <begin position="157"/>
        <end position="182"/>
    </location>
</feature>
<organism evidence="2 3">
    <name type="scientific">Streptomyces carpaticus</name>
    <dbReference type="NCBI Taxonomy" id="285558"/>
    <lineage>
        <taxon>Bacteria</taxon>
        <taxon>Bacillati</taxon>
        <taxon>Actinomycetota</taxon>
        <taxon>Actinomycetes</taxon>
        <taxon>Kitasatosporales</taxon>
        <taxon>Streptomycetaceae</taxon>
        <taxon>Streptomyces</taxon>
    </lineage>
</organism>
<name>A0ABV4ZJ73_9ACTN</name>
<evidence type="ECO:0000313" key="2">
    <source>
        <dbReference type="EMBL" id="MFB4194158.1"/>
    </source>
</evidence>
<comment type="caution">
    <text evidence="2">The sequence shown here is derived from an EMBL/GenBank/DDBJ whole genome shotgun (WGS) entry which is preliminary data.</text>
</comment>
<protein>
    <submittedName>
        <fullName evidence="2">ABC transporter permease subunit</fullName>
    </submittedName>
</protein>
<feature type="transmembrane region" description="Helical" evidence="1">
    <location>
        <begin position="69"/>
        <end position="93"/>
    </location>
</feature>
<reference evidence="2 3" key="1">
    <citation type="submission" date="2024-09" db="EMBL/GenBank/DDBJ databases">
        <title>Draft genome sequence of multifaceted antimicrobials producing Streptomyces sp. strain FH1.</title>
        <authorList>
            <person name="Hassan F."/>
            <person name="Ali H."/>
            <person name="Hassan N."/>
            <person name="Nawaz A."/>
        </authorList>
    </citation>
    <scope>NUCLEOTIDE SEQUENCE [LARGE SCALE GENOMIC DNA]</scope>
    <source>
        <strain evidence="2 3">FH1</strain>
    </source>
</reference>
<keyword evidence="3" id="KW-1185">Reference proteome</keyword>
<feature type="transmembrane region" description="Helical" evidence="1">
    <location>
        <begin position="242"/>
        <end position="265"/>
    </location>
</feature>
<accession>A0ABV4ZJ73</accession>
<dbReference type="Proteomes" id="UP001577267">
    <property type="component" value="Unassembled WGS sequence"/>
</dbReference>
<proteinExistence type="predicted"/>
<sequence length="270" mass="28361">MRPRFRQLLAAEWIKLWSLRSSAWVLGAGALVVIAINVNAARSNADRLATLWPPPDGVDPAMMFDPMHTAFVGPAYQILVVIAGSAGALALFGEYTSGLMRTTLAAVPDRRAVVAAKAVVLGAVTLVLGAVVALTSFGVSQWLLREYGGLSLADPGAARAVAASALLAPLSALVGMAVAALIRHATGTVVTTIGVLLLLPALFGGDTYRWVAEIGNAMPLPAWQTLTRNPVMDFHPGRYPASVAQCWTVLAIWPLAALATAVTVVHRRDL</sequence>
<keyword evidence="1" id="KW-0812">Transmembrane</keyword>
<evidence type="ECO:0000256" key="1">
    <source>
        <dbReference type="SAM" id="Phobius"/>
    </source>
</evidence>
<feature type="transmembrane region" description="Helical" evidence="1">
    <location>
        <begin position="114"/>
        <end position="137"/>
    </location>
</feature>
<feature type="transmembrane region" description="Helical" evidence="1">
    <location>
        <begin position="189"/>
        <end position="211"/>
    </location>
</feature>
<keyword evidence="1" id="KW-0472">Membrane</keyword>
<evidence type="ECO:0000313" key="3">
    <source>
        <dbReference type="Proteomes" id="UP001577267"/>
    </source>
</evidence>
<gene>
    <name evidence="2" type="ORF">ACE11A_07305</name>
</gene>
<dbReference type="EMBL" id="JBHGBT010000005">
    <property type="protein sequence ID" value="MFB4194158.1"/>
    <property type="molecule type" value="Genomic_DNA"/>
</dbReference>
<dbReference type="RefSeq" id="WP_375062192.1">
    <property type="nucleotide sequence ID" value="NZ_JBHGBT010000005.1"/>
</dbReference>
<keyword evidence="1" id="KW-1133">Transmembrane helix</keyword>